<name>A0A8G1S017_9EURO</name>
<gene>
    <name evidence="1" type="ORF">BO72DRAFT_523588</name>
</gene>
<evidence type="ECO:0000313" key="2">
    <source>
        <dbReference type="Proteomes" id="UP000249789"/>
    </source>
</evidence>
<keyword evidence="2" id="KW-1185">Reference proteome</keyword>
<organism evidence="1 2">
    <name type="scientific">Aspergillus fijiensis CBS 313.89</name>
    <dbReference type="NCBI Taxonomy" id="1448319"/>
    <lineage>
        <taxon>Eukaryota</taxon>
        <taxon>Fungi</taxon>
        <taxon>Dikarya</taxon>
        <taxon>Ascomycota</taxon>
        <taxon>Pezizomycotina</taxon>
        <taxon>Eurotiomycetes</taxon>
        <taxon>Eurotiomycetidae</taxon>
        <taxon>Eurotiales</taxon>
        <taxon>Aspergillaceae</taxon>
        <taxon>Aspergillus</taxon>
    </lineage>
</organism>
<dbReference type="VEuPathDB" id="FungiDB:BO72DRAFT_523588"/>
<accession>A0A8G1S017</accession>
<reference evidence="1 2" key="1">
    <citation type="submission" date="2018-02" db="EMBL/GenBank/DDBJ databases">
        <title>The genomes of Aspergillus section Nigri reveals drivers in fungal speciation.</title>
        <authorList>
            <consortium name="DOE Joint Genome Institute"/>
            <person name="Vesth T.C."/>
            <person name="Nybo J."/>
            <person name="Theobald S."/>
            <person name="Brandl J."/>
            <person name="Frisvad J.C."/>
            <person name="Nielsen K.F."/>
            <person name="Lyhne E.K."/>
            <person name="Kogle M.E."/>
            <person name="Kuo A."/>
            <person name="Riley R."/>
            <person name="Clum A."/>
            <person name="Nolan M."/>
            <person name="Lipzen A."/>
            <person name="Salamov A."/>
            <person name="Henrissat B."/>
            <person name="Wiebenga A."/>
            <person name="De vries R.P."/>
            <person name="Grigoriev I.V."/>
            <person name="Mortensen U.H."/>
            <person name="Andersen M.R."/>
            <person name="Baker S.E."/>
        </authorList>
    </citation>
    <scope>NUCLEOTIDE SEQUENCE [LARGE SCALE GENOMIC DNA]</scope>
    <source>
        <strain evidence="1 2">CBS 313.89</strain>
    </source>
</reference>
<evidence type="ECO:0000313" key="1">
    <source>
        <dbReference type="EMBL" id="RAK82805.1"/>
    </source>
</evidence>
<dbReference type="RefSeq" id="XP_040806815.1">
    <property type="nucleotide sequence ID" value="XM_040949789.1"/>
</dbReference>
<dbReference type="GeneID" id="63867124"/>
<sequence length="151" mass="16331">MGFLSSGDSFATHLLFGTSRVLSLLEREREPTRPLSPSLALSRPTKSLVDAFATLESHRAILYGDKATLAPAADQLFLPQPDPRGREILDLSGPLLADTDLPAVLLLFPVRMAGAHASGNHARDRVLGTIGKIRHKGFLVADRIEVDLQEA</sequence>
<dbReference type="EMBL" id="KZ824621">
    <property type="protein sequence ID" value="RAK82805.1"/>
    <property type="molecule type" value="Genomic_DNA"/>
</dbReference>
<protein>
    <submittedName>
        <fullName evidence="1">Uncharacterized protein</fullName>
    </submittedName>
</protein>
<dbReference type="AlphaFoldDB" id="A0A8G1S017"/>
<proteinExistence type="predicted"/>
<dbReference type="OrthoDB" id="194358at2759"/>
<dbReference type="Proteomes" id="UP000249789">
    <property type="component" value="Unassembled WGS sequence"/>
</dbReference>